<feature type="domain" description="GGDEF" evidence="4">
    <location>
        <begin position="152"/>
        <end position="284"/>
    </location>
</feature>
<evidence type="ECO:0000313" key="5">
    <source>
        <dbReference type="EMBL" id="CRO52476.1"/>
    </source>
</evidence>
<proteinExistence type="predicted"/>
<dbReference type="EMBL" id="WXZT01000015">
    <property type="protein sequence ID" value="MZZ14892.1"/>
    <property type="molecule type" value="Genomic_DNA"/>
</dbReference>
<dbReference type="InterPro" id="IPR035919">
    <property type="entry name" value="EAL_sf"/>
</dbReference>
<evidence type="ECO:0000313" key="8">
    <source>
        <dbReference type="EMBL" id="RCI75176.1"/>
    </source>
</evidence>
<dbReference type="InterPro" id="IPR043128">
    <property type="entry name" value="Rev_trsase/Diguanyl_cyclase"/>
</dbReference>
<dbReference type="Proteomes" id="UP000045039">
    <property type="component" value="Unassembled WGS sequence"/>
</dbReference>
<dbReference type="Pfam" id="PF00563">
    <property type="entry name" value="EAL"/>
    <property type="match status" value="1"/>
</dbReference>
<dbReference type="EMBL" id="CVVU01000110">
    <property type="protein sequence ID" value="CRO52476.1"/>
    <property type="molecule type" value="Genomic_DNA"/>
</dbReference>
<dbReference type="SMART" id="SM00267">
    <property type="entry name" value="GGDEF"/>
    <property type="match status" value="1"/>
</dbReference>
<dbReference type="CDD" id="cd01948">
    <property type="entry name" value="EAL"/>
    <property type="match status" value="1"/>
</dbReference>
<reference evidence="7 12" key="3">
    <citation type="submission" date="2017-05" db="EMBL/GenBank/DDBJ databases">
        <authorList>
            <person name="Song R."/>
            <person name="Chenine A.L."/>
            <person name="Ruprecht R.M."/>
        </authorList>
    </citation>
    <scope>NUCLEOTIDE SEQUENCE [LARGE SCALE GENOMIC DNA]</scope>
    <source>
        <strain evidence="7 12">S567_C10_BS</strain>
    </source>
</reference>
<keyword evidence="5" id="KW-0378">Hydrolase</keyword>
<dbReference type="OMA" id="HAMINLA"/>
<dbReference type="InterPro" id="IPR029787">
    <property type="entry name" value="Nucleotide_cyclase"/>
</dbReference>
<dbReference type="GO" id="GO:0071111">
    <property type="term" value="F:cyclic-guanylate-specific phosphodiesterase activity"/>
    <property type="evidence" value="ECO:0007669"/>
    <property type="project" value="UniProtKB-EC"/>
</dbReference>
<dbReference type="SUPFAM" id="SSF55073">
    <property type="entry name" value="Nucleotide cyclase"/>
    <property type="match status" value="1"/>
</dbReference>
<evidence type="ECO:0000313" key="14">
    <source>
        <dbReference type="Proteomes" id="UP000284767"/>
    </source>
</evidence>
<evidence type="ECO:0000313" key="10">
    <source>
        <dbReference type="EMBL" id="WOS77853.1"/>
    </source>
</evidence>
<dbReference type="EMBL" id="CP136986">
    <property type="protein sequence ID" value="WOS77853.1"/>
    <property type="molecule type" value="Genomic_DNA"/>
</dbReference>
<accession>A0A1S1BTZ5</accession>
<dbReference type="Proteomes" id="UP000284767">
    <property type="component" value="Unassembled WGS sequence"/>
</dbReference>
<dbReference type="GO" id="GO:0016779">
    <property type="term" value="F:nucleotidyltransferase activity"/>
    <property type="evidence" value="ECO:0007669"/>
    <property type="project" value="UniProtKB-KW"/>
</dbReference>
<evidence type="ECO:0000256" key="1">
    <source>
        <dbReference type="ARBA" id="ARBA00012282"/>
    </source>
</evidence>
<accession>A0A0C7CUG6</accession>
<evidence type="ECO:0000256" key="2">
    <source>
        <dbReference type="ARBA" id="ARBA00022636"/>
    </source>
</evidence>
<keyword evidence="10" id="KW-0808">Transferase</keyword>
<dbReference type="PROSITE" id="PS50887">
    <property type="entry name" value="GGDEF"/>
    <property type="match status" value="1"/>
</dbReference>
<feature type="domain" description="EAL" evidence="3">
    <location>
        <begin position="293"/>
        <end position="547"/>
    </location>
</feature>
<dbReference type="FunFam" id="3.20.20.450:FF:000001">
    <property type="entry name" value="Cyclic di-GMP phosphodiesterase yahA"/>
    <property type="match status" value="1"/>
</dbReference>
<dbReference type="PANTHER" id="PTHR33121:SF70">
    <property type="entry name" value="SIGNALING PROTEIN YKOW"/>
    <property type="match status" value="1"/>
</dbReference>
<reference evidence="9 14" key="6">
    <citation type="submission" date="2019-01" db="EMBL/GenBank/DDBJ databases">
        <title>The Pseudomonas aeruginosa pan-genome provides new insights on its population structure, horizontal gene transfer and pathogenicity.</title>
        <authorList>
            <person name="Freschi L."/>
            <person name="Vincent A.T."/>
            <person name="Jeukens J."/>
            <person name="Emond-Rheault J.-G."/>
            <person name="Kukavica-Ibrulj I."/>
            <person name="Dupont M.-J."/>
            <person name="Charette S.J."/>
            <person name="Boyle B."/>
            <person name="Levesque R.C."/>
        </authorList>
    </citation>
    <scope>NUCLEOTIDE SEQUENCE [LARGE SCALE GENOMIC DNA]</scope>
    <source>
        <strain evidence="9 14">PA-W36</strain>
    </source>
</reference>
<dbReference type="AlphaFoldDB" id="A0A0C7CUG6"/>
<dbReference type="SMR" id="A0A0C7CUG6"/>
<reference evidence="8 13" key="5">
    <citation type="submission" date="2018-07" db="EMBL/GenBank/DDBJ databases">
        <title>Mechanisms of high-level aminoglycoside resistance among Gram-negative pathogens in Brazil.</title>
        <authorList>
            <person name="Ballaben A.S."/>
            <person name="Darini A.L.C."/>
            <person name="Doi Y."/>
        </authorList>
    </citation>
    <scope>NUCLEOTIDE SEQUENCE [LARGE SCALE GENOMIC DNA]</scope>
    <source>
        <strain evidence="8 13">B2-305</strain>
    </source>
</reference>
<dbReference type="InterPro" id="IPR000160">
    <property type="entry name" value="GGDEF_dom"/>
</dbReference>
<evidence type="ECO:0000313" key="9">
    <source>
        <dbReference type="EMBL" id="RPM18040.1"/>
    </source>
</evidence>
<evidence type="ECO:0000313" key="13">
    <source>
        <dbReference type="Proteomes" id="UP000253594"/>
    </source>
</evidence>
<reference evidence="9 14" key="4">
    <citation type="submission" date="2017-08" db="EMBL/GenBank/DDBJ databases">
        <authorList>
            <person name="Feschi L."/>
            <person name="Jeukens J."/>
            <person name="Emond-Rheault J.-G."/>
            <person name="Kukavica-Ibrulj I."/>
            <person name="Boyle B."/>
            <person name="Levesque R.C."/>
        </authorList>
    </citation>
    <scope>NUCLEOTIDE SEQUENCE [LARGE SCALE GENOMIC DNA]</scope>
    <source>
        <strain evidence="9 14">PA-W36</strain>
    </source>
</reference>
<dbReference type="InterPro" id="IPR001633">
    <property type="entry name" value="EAL_dom"/>
</dbReference>
<evidence type="ECO:0000313" key="12">
    <source>
        <dbReference type="Proteomes" id="UP000194857"/>
    </source>
</evidence>
<dbReference type="EMBL" id="NFFZ01000026">
    <property type="protein sequence ID" value="OTI55716.1"/>
    <property type="molecule type" value="Genomic_DNA"/>
</dbReference>
<keyword evidence="10" id="KW-0548">Nucleotidyltransferase</keyword>
<dbReference type="Proteomes" id="UP000644192">
    <property type="component" value="Unassembled WGS sequence"/>
</dbReference>
<dbReference type="RefSeq" id="WP_003121292.1">
    <property type="nucleotide sequence ID" value="NZ_AP014622.1"/>
</dbReference>
<dbReference type="SMART" id="SM00052">
    <property type="entry name" value="EAL"/>
    <property type="match status" value="1"/>
</dbReference>
<dbReference type="CDD" id="cd01949">
    <property type="entry name" value="GGDEF"/>
    <property type="match status" value="1"/>
</dbReference>
<evidence type="ECO:0000259" key="3">
    <source>
        <dbReference type="PROSITE" id="PS50883"/>
    </source>
</evidence>
<reference evidence="11" key="2">
    <citation type="submission" date="2015-06" db="EMBL/GenBank/DDBJ databases">
        <authorList>
            <person name="Radhakrishnan Rajesh"/>
            <person name="Underwood Anthony"/>
            <person name="Al-Shahib Ali"/>
        </authorList>
    </citation>
    <scope>NUCLEOTIDE SEQUENCE [LARGE SCALE GENOMIC DNA]</scope>
    <source>
        <strain evidence="11">P19_London_7_VIM_2_05_10</strain>
    </source>
</reference>
<keyword evidence="2" id="KW-0973">c-di-GMP</keyword>
<evidence type="ECO:0000259" key="4">
    <source>
        <dbReference type="PROSITE" id="PS50887"/>
    </source>
</evidence>
<dbReference type="SUPFAM" id="SSF141868">
    <property type="entry name" value="EAL domain-like"/>
    <property type="match status" value="1"/>
</dbReference>
<reference evidence="6" key="7">
    <citation type="submission" date="2020-01" db="EMBL/GenBank/DDBJ databases">
        <title>Bacteria Cultured from War Wounds Associated with the Conflict in Eastern Ukraine.</title>
        <authorList>
            <person name="Snesrud E."/>
            <person name="Galac M.R."/>
            <person name="Mc Gann P."/>
            <person name="Valentine K."/>
            <person name="Viacheslav K."/>
        </authorList>
    </citation>
    <scope>NUCLEOTIDE SEQUENCE</scope>
    <source>
        <strain evidence="6">VNMU148</strain>
    </source>
</reference>
<reference evidence="10" key="8">
    <citation type="submission" date="2023-06" db="EMBL/GenBank/DDBJ databases">
        <authorList>
            <consortium name="Clinical and Environmental Microbiology Branch: Whole genome sequencing antimicrobial resistance pathogens in the healthcare setting"/>
        </authorList>
    </citation>
    <scope>NUCLEOTIDE SEQUENCE</scope>
    <source>
        <strain evidence="10">2021CK-01020</strain>
    </source>
</reference>
<name>A0A0C7CUG6_PSEAI</name>
<organism evidence="7 12">
    <name type="scientific">Pseudomonas aeruginosa</name>
    <dbReference type="NCBI Taxonomy" id="287"/>
    <lineage>
        <taxon>Bacteria</taxon>
        <taxon>Pseudomonadati</taxon>
        <taxon>Pseudomonadota</taxon>
        <taxon>Gammaproteobacteria</taxon>
        <taxon>Pseudomonadales</taxon>
        <taxon>Pseudomonadaceae</taxon>
        <taxon>Pseudomonas</taxon>
    </lineage>
</organism>
<dbReference type="Proteomes" id="UP000253594">
    <property type="component" value="Unassembled WGS sequence"/>
</dbReference>
<dbReference type="EMBL" id="NSNE01000005">
    <property type="protein sequence ID" value="RPM18040.1"/>
    <property type="molecule type" value="Genomic_DNA"/>
</dbReference>
<dbReference type="Proteomes" id="UP001297540">
    <property type="component" value="Chromosome"/>
</dbReference>
<dbReference type="Gene3D" id="3.20.20.450">
    <property type="entry name" value="EAL domain"/>
    <property type="match status" value="1"/>
</dbReference>
<reference evidence="10" key="9">
    <citation type="submission" date="2023-10" db="EMBL/GenBank/DDBJ databases">
        <title>Pathogen: clinical or host-associated sample.</title>
        <authorList>
            <person name="Hergert J."/>
            <person name="Casey R."/>
            <person name="Wagner J."/>
            <person name="Young E.L."/>
            <person name="Oakeson K.F."/>
        </authorList>
    </citation>
    <scope>NUCLEOTIDE SEQUENCE</scope>
    <source>
        <strain evidence="10">2021CK-01020</strain>
    </source>
</reference>
<dbReference type="InterPro" id="IPR050706">
    <property type="entry name" value="Cyclic-di-GMP_PDE-like"/>
</dbReference>
<reference evidence="5" key="1">
    <citation type="submission" date="2015-06" db="EMBL/GenBank/DDBJ databases">
        <authorList>
            <person name="Radhakrishnan R."/>
            <person name="Underwood A."/>
            <person name="Al-Shahib A."/>
        </authorList>
    </citation>
    <scope>NUCLEOTIDE SEQUENCE</scope>
    <source>
        <strain evidence="5">P19_London_7_VIM_2_05_10</strain>
    </source>
</reference>
<dbReference type="EC" id="3.1.4.52" evidence="1"/>
<evidence type="ECO:0000313" key="7">
    <source>
        <dbReference type="EMBL" id="OTI55716.1"/>
    </source>
</evidence>
<dbReference type="EMBL" id="QORE01000218">
    <property type="protein sequence ID" value="RCI75176.1"/>
    <property type="molecule type" value="Genomic_DNA"/>
</dbReference>
<dbReference type="Pfam" id="PF00990">
    <property type="entry name" value="GGDEF"/>
    <property type="match status" value="1"/>
</dbReference>
<dbReference type="PROSITE" id="PS50883">
    <property type="entry name" value="EAL"/>
    <property type="match status" value="1"/>
</dbReference>
<dbReference type="PANTHER" id="PTHR33121">
    <property type="entry name" value="CYCLIC DI-GMP PHOSPHODIESTERASE PDEF"/>
    <property type="match status" value="1"/>
</dbReference>
<dbReference type="NCBIfam" id="TIGR00254">
    <property type="entry name" value="GGDEF"/>
    <property type="match status" value="1"/>
</dbReference>
<evidence type="ECO:0000313" key="6">
    <source>
        <dbReference type="EMBL" id="MZZ14892.1"/>
    </source>
</evidence>
<dbReference type="Proteomes" id="UP000194857">
    <property type="component" value="Unassembled WGS sequence"/>
</dbReference>
<evidence type="ECO:0000313" key="11">
    <source>
        <dbReference type="Proteomes" id="UP000045039"/>
    </source>
</evidence>
<protein>
    <recommendedName>
        <fullName evidence="1">cyclic-guanylate-specific phosphodiesterase</fullName>
        <ecNumber evidence="1">3.1.4.52</ecNumber>
    </recommendedName>
</protein>
<gene>
    <name evidence="5" type="primary">gmr_3</name>
    <name evidence="7" type="ORF">CAZ10_32160</name>
    <name evidence="8" type="ORF">DT376_09005</name>
    <name evidence="6" type="ORF">GUL26_21820</name>
    <name evidence="9" type="ORF">IPC1295_10595</name>
    <name evidence="10" type="ORF">L4V69_36140</name>
    <name evidence="5" type="ORF">PAERUG_P19_London_7_VIM_2_05_10_01845</name>
</gene>
<dbReference type="Gene3D" id="3.30.70.270">
    <property type="match status" value="1"/>
</dbReference>
<sequence length="558" mass="62336">MSAPAEPLRLLLLADTPDWAPLLGERLRALGPAFSLSIVTTWEGAATLFAAEPRGLLLATPACLPLGTPCPWPVILLLQQEPAQAPVGVVDWLAAEQLSEDSLRRCLRYARERLGLQATLQLLAEQDPLTGIANRQGFQTLLAARLSEFDGRGLVLGHLDLDNFRHVNDSLGHQGGDRLILQVVNRLRGFMENGDSLARLGSDEFALLLDTRRDPQRAERVAERIVECLGEPYWIDGESLLLGCSLGLAHARADEGADPLMWHAHIAMQQAKSRQGCTFHVFDERINRGVRSLADLEAELRRALRRDELELHYQPRLCLDSGRIVGLEALVRWRHGERGLLTPSEFVPLAEESGLIVPLGYWVIARALRDMQWLNGRGLEPLHMAVNLSFRQFQDSQLLPTLQRLIEEHGVDARWLEFELTETAVMRRSDQVLQTMQALGQLGVRFSLDDFGTGFSSFVHLNSLPITLLKIDRSFVGGMDQRAENFQLVRAMINLAHNLNLEVVAEGVETLRQQEQLRDFGCDQVQGYWISPPLPLAELARFLGIGERSAHRGQPLGN</sequence>